<dbReference type="Pfam" id="PF08808">
    <property type="entry name" value="RES"/>
    <property type="match status" value="1"/>
</dbReference>
<accession>A0A9X4XML4</accession>
<gene>
    <name evidence="3" type="ORF">GJ689_17440</name>
</gene>
<feature type="region of interest" description="Disordered" evidence="1">
    <location>
        <begin position="230"/>
        <end position="251"/>
    </location>
</feature>
<evidence type="ECO:0000256" key="1">
    <source>
        <dbReference type="SAM" id="MobiDB-lite"/>
    </source>
</evidence>
<feature type="domain" description="RES" evidence="2">
    <location>
        <begin position="79"/>
        <end position="208"/>
    </location>
</feature>
<protein>
    <submittedName>
        <fullName evidence="3">RES domain-containing protein</fullName>
    </submittedName>
</protein>
<dbReference type="Proteomes" id="UP000438991">
    <property type="component" value="Unassembled WGS sequence"/>
</dbReference>
<organism evidence="3 4">
    <name type="scientific">Rhodoplanes serenus</name>
    <dbReference type="NCBI Taxonomy" id="200615"/>
    <lineage>
        <taxon>Bacteria</taxon>
        <taxon>Pseudomonadati</taxon>
        <taxon>Pseudomonadota</taxon>
        <taxon>Alphaproteobacteria</taxon>
        <taxon>Hyphomicrobiales</taxon>
        <taxon>Nitrobacteraceae</taxon>
        <taxon>Rhodoplanes</taxon>
    </lineage>
</organism>
<evidence type="ECO:0000313" key="3">
    <source>
        <dbReference type="EMBL" id="MTW17993.1"/>
    </source>
</evidence>
<dbReference type="EMBL" id="WNKV01000013">
    <property type="protein sequence ID" value="MTW17993.1"/>
    <property type="molecule type" value="Genomic_DNA"/>
</dbReference>
<evidence type="ECO:0000313" key="4">
    <source>
        <dbReference type="Proteomes" id="UP000438991"/>
    </source>
</evidence>
<dbReference type="SMART" id="SM00953">
    <property type="entry name" value="RES"/>
    <property type="match status" value="1"/>
</dbReference>
<comment type="caution">
    <text evidence="3">The sequence shown here is derived from an EMBL/GenBank/DDBJ whole genome shotgun (WGS) entry which is preliminary data.</text>
</comment>
<name>A0A9X4XML4_9BRAD</name>
<dbReference type="InterPro" id="IPR014914">
    <property type="entry name" value="RES_dom"/>
</dbReference>
<reference evidence="3 4" key="1">
    <citation type="submission" date="2019-11" db="EMBL/GenBank/DDBJ databases">
        <title>Whole-genome sequence of Rhodoplanes serenus DSM 18633, type strain.</title>
        <authorList>
            <person name="Kyndt J.A."/>
            <person name="Meyer T.E."/>
        </authorList>
    </citation>
    <scope>NUCLEOTIDE SEQUENCE [LARGE SCALE GENOMIC DNA]</scope>
    <source>
        <strain evidence="3 4">DSM 18633</strain>
    </source>
</reference>
<evidence type="ECO:0000259" key="2">
    <source>
        <dbReference type="SMART" id="SM00953"/>
    </source>
</evidence>
<sequence>MPVTVPVARIRWTAARRIIRSLYPTVDLFEDIADPADWPLLIAAEQKTNPRLVESIGAFDRVPPRRRVAGPGATFLMAPFIHASLDRPSRFDDGRAGVLYVADRFETALMETMHHHARFMARTREPPGWTSQFRELVMDVDATLHDLRGDDPGFAPALDPDRYQAAQALGRALRTAGSDGVVYPSRRDPEGLCAGLFYPDLARNLVQGRHLDYHWDGTRVDLYRVAGRIPGSDPSGSAPPGGGQVFRVTVR</sequence>
<proteinExistence type="predicted"/>
<dbReference type="AlphaFoldDB" id="A0A9X4XML4"/>